<dbReference type="OrthoDB" id="167398at2759"/>
<evidence type="ECO:0000313" key="2">
    <source>
        <dbReference type="EMBL" id="KAG7660441.1"/>
    </source>
</evidence>
<proteinExistence type="predicted"/>
<dbReference type="GeneID" id="73472840"/>
<name>A0A8J5Q4N4_9ASCO</name>
<dbReference type="InterPro" id="IPR051410">
    <property type="entry name" value="Ferric/Cupric_Reductase"/>
</dbReference>
<evidence type="ECO:0000313" key="3">
    <source>
        <dbReference type="Proteomes" id="UP000694255"/>
    </source>
</evidence>
<accession>A0A8J5Q4N4</accession>
<evidence type="ECO:0000256" key="1">
    <source>
        <dbReference type="ARBA" id="ARBA00022448"/>
    </source>
</evidence>
<dbReference type="PANTHER" id="PTHR32361:SF9">
    <property type="entry name" value="FERRIC REDUCTASE TRANSMEMBRANE COMPONENT 3-RELATED"/>
    <property type="match status" value="1"/>
</dbReference>
<comment type="caution">
    <text evidence="2">The sequence shown here is derived from an EMBL/GenBank/DDBJ whole genome shotgun (WGS) entry which is preliminary data.</text>
</comment>
<sequence length="124" mass="13846">MWAAIGTWIIDRLIRDCRLACSGCPDAIVTLMFDESLKVMNPNHQAWNPVPGVTSDYINDYIVLCCKVKGGMTHDLYQHLKKYPGNSDMIQASVEGQYEEPYPDNADRGIYIAGGIGIPGMYEE</sequence>
<gene>
    <name evidence="2" type="ORF">J8A68_006041</name>
</gene>
<organism evidence="2 3">
    <name type="scientific">[Candida] subhashii</name>
    <dbReference type="NCBI Taxonomy" id="561895"/>
    <lineage>
        <taxon>Eukaryota</taxon>
        <taxon>Fungi</taxon>
        <taxon>Dikarya</taxon>
        <taxon>Ascomycota</taxon>
        <taxon>Saccharomycotina</taxon>
        <taxon>Pichiomycetes</taxon>
        <taxon>Debaryomycetaceae</taxon>
        <taxon>Spathaspora</taxon>
    </lineage>
</organism>
<keyword evidence="3" id="KW-1185">Reference proteome</keyword>
<keyword evidence="1" id="KW-0813">Transport</keyword>
<dbReference type="Proteomes" id="UP000694255">
    <property type="component" value="Unassembled WGS sequence"/>
</dbReference>
<dbReference type="EMBL" id="JAGSYN010000303">
    <property type="protein sequence ID" value="KAG7660441.1"/>
    <property type="molecule type" value="Genomic_DNA"/>
</dbReference>
<protein>
    <submittedName>
        <fullName evidence="2">Uncharacterized protein</fullName>
    </submittedName>
</protein>
<dbReference type="RefSeq" id="XP_049260675.1">
    <property type="nucleotide sequence ID" value="XM_049410173.1"/>
</dbReference>
<dbReference type="AlphaFoldDB" id="A0A8J5Q4N4"/>
<dbReference type="GO" id="GO:0006879">
    <property type="term" value="P:intracellular iron ion homeostasis"/>
    <property type="evidence" value="ECO:0007669"/>
    <property type="project" value="TreeGrafter"/>
</dbReference>
<dbReference type="GO" id="GO:0005886">
    <property type="term" value="C:plasma membrane"/>
    <property type="evidence" value="ECO:0007669"/>
    <property type="project" value="TreeGrafter"/>
</dbReference>
<dbReference type="GO" id="GO:0000293">
    <property type="term" value="F:ferric-chelate reductase activity"/>
    <property type="evidence" value="ECO:0007669"/>
    <property type="project" value="TreeGrafter"/>
</dbReference>
<dbReference type="PANTHER" id="PTHR32361">
    <property type="entry name" value="FERRIC/CUPRIC REDUCTASE TRANSMEMBRANE COMPONENT"/>
    <property type="match status" value="1"/>
</dbReference>
<dbReference type="GO" id="GO:0015677">
    <property type="term" value="P:copper ion import"/>
    <property type="evidence" value="ECO:0007669"/>
    <property type="project" value="TreeGrafter"/>
</dbReference>
<reference evidence="2 3" key="1">
    <citation type="journal article" date="2021" name="DNA Res.">
        <title>Genome analysis of Candida subhashii reveals its hybrid nature and dual mitochondrial genome conformations.</title>
        <authorList>
            <person name="Mixao V."/>
            <person name="Hegedusova E."/>
            <person name="Saus E."/>
            <person name="Pryszcz L.P."/>
            <person name="Cillingova A."/>
            <person name="Nosek J."/>
            <person name="Gabaldon T."/>
        </authorList>
    </citation>
    <scope>NUCLEOTIDE SEQUENCE [LARGE SCALE GENOMIC DNA]</scope>
    <source>
        <strain evidence="2 3">CBS 10753</strain>
    </source>
</reference>
<dbReference type="GO" id="GO:0006826">
    <property type="term" value="P:iron ion transport"/>
    <property type="evidence" value="ECO:0007669"/>
    <property type="project" value="TreeGrafter"/>
</dbReference>